<feature type="non-terminal residue" evidence="9">
    <location>
        <position position="1"/>
    </location>
</feature>
<dbReference type="Proteomes" id="UP000075243">
    <property type="component" value="Unassembled WGS sequence"/>
</dbReference>
<dbReference type="InterPro" id="IPR027417">
    <property type="entry name" value="P-loop_NTPase"/>
</dbReference>
<reference evidence="9" key="1">
    <citation type="journal article" date="2012" name="Nat. Biotechnol.">
        <title>Draft genome sequence of pigeonpea (Cajanus cajan), an orphan legume crop of resource-poor farmers.</title>
        <authorList>
            <person name="Varshney R.K."/>
            <person name="Chen W."/>
            <person name="Li Y."/>
            <person name="Bharti A.K."/>
            <person name="Saxena R.K."/>
            <person name="Schlueter J.A."/>
            <person name="Donoghue M.T."/>
            <person name="Azam S."/>
            <person name="Fan G."/>
            <person name="Whaley A.M."/>
            <person name="Farmer A.D."/>
            <person name="Sheridan J."/>
            <person name="Iwata A."/>
            <person name="Tuteja R."/>
            <person name="Penmetsa R.V."/>
            <person name="Wu W."/>
            <person name="Upadhyaya H.D."/>
            <person name="Yang S.P."/>
            <person name="Shah T."/>
            <person name="Saxena K.B."/>
            <person name="Michael T."/>
            <person name="McCombie W.R."/>
            <person name="Yang B."/>
            <person name="Zhang G."/>
            <person name="Yang H."/>
            <person name="Wang J."/>
            <person name="Spillane C."/>
            <person name="Cook D.R."/>
            <person name="May G.D."/>
            <person name="Xu X."/>
            <person name="Jackson S.A."/>
        </authorList>
    </citation>
    <scope>NUCLEOTIDE SEQUENCE [LARGE SCALE GENOMIC DNA]</scope>
</reference>
<keyword evidence="10" id="KW-1185">Reference proteome</keyword>
<dbReference type="PROSITE" id="PS51450">
    <property type="entry name" value="LRR"/>
    <property type="match status" value="1"/>
</dbReference>
<dbReference type="OMA" id="HILYIEI"/>
<evidence type="ECO:0000259" key="7">
    <source>
        <dbReference type="Pfam" id="PF18052"/>
    </source>
</evidence>
<dbReference type="PANTHER" id="PTHR36766">
    <property type="entry name" value="PLANT BROAD-SPECTRUM MILDEW RESISTANCE PROTEIN RPW8"/>
    <property type="match status" value="1"/>
</dbReference>
<dbReference type="PANTHER" id="PTHR36766:SF40">
    <property type="entry name" value="DISEASE RESISTANCE PROTEIN RGA3"/>
    <property type="match status" value="1"/>
</dbReference>
<keyword evidence="3" id="KW-0547">Nucleotide-binding</keyword>
<sequence>SLLSAFLQVAFDRLASQVLDLIHVRKLGEELLKKLNIKLLSIDALADGAEQKQFRDPLVKAWLTAVKDAVFDAEDLPDEIDYETYKVSNFFNATFSSFNSKVGLGMKQVLDKLEHLASQKGDLGLKEATYSGIGSGSNMSQKLPPTSLVVESVIYGRDDNKEMIINHLNQLSILSIMGMGGLGKTTLGQHIYNDPRMKEDNFGIKAWACVSDEFDVLRTKHLHARRKDLPKQGNEIIPTLLLSYYCLPSHVKSCFAFCALFPKVSPDFVGELKHLRLLGLSHTNIKKLPDSTCLLYNLQILKLNMEGPQLRRYKILGMEMKHIPDDPRKEWELLESLQPSKHLEDLSIRNYGGTQFPSLFFNNSLSSVMFLELWDCKYGLLLPPLRLLPFLKELRIIGLDGLVSIDAEFYRSNSSLFTSLKTLSFTNMKE</sequence>
<proteinExistence type="predicted"/>
<dbReference type="EMBL" id="KQ483700">
    <property type="protein sequence ID" value="KYP42765.1"/>
    <property type="molecule type" value="Genomic_DNA"/>
</dbReference>
<organism evidence="9 10">
    <name type="scientific">Cajanus cajan</name>
    <name type="common">Pigeon pea</name>
    <name type="synonym">Cajanus indicus</name>
    <dbReference type="NCBI Taxonomy" id="3821"/>
    <lineage>
        <taxon>Eukaryota</taxon>
        <taxon>Viridiplantae</taxon>
        <taxon>Streptophyta</taxon>
        <taxon>Embryophyta</taxon>
        <taxon>Tracheophyta</taxon>
        <taxon>Spermatophyta</taxon>
        <taxon>Magnoliopsida</taxon>
        <taxon>eudicotyledons</taxon>
        <taxon>Gunneridae</taxon>
        <taxon>Pentapetalae</taxon>
        <taxon>rosids</taxon>
        <taxon>fabids</taxon>
        <taxon>Fabales</taxon>
        <taxon>Fabaceae</taxon>
        <taxon>Papilionoideae</taxon>
        <taxon>50 kb inversion clade</taxon>
        <taxon>NPAAA clade</taxon>
        <taxon>indigoferoid/millettioid clade</taxon>
        <taxon>Phaseoleae</taxon>
        <taxon>Cajanus</taxon>
    </lineage>
</organism>
<dbReference type="Gene3D" id="1.20.5.4130">
    <property type="match status" value="1"/>
</dbReference>
<dbReference type="InterPro" id="IPR032675">
    <property type="entry name" value="LRR_dom_sf"/>
</dbReference>
<accession>A0A151RJZ1</accession>
<dbReference type="Pfam" id="PF25019">
    <property type="entry name" value="LRR_R13L1-DRL21"/>
    <property type="match status" value="1"/>
</dbReference>
<dbReference type="SUPFAM" id="SSF52058">
    <property type="entry name" value="L domain-like"/>
    <property type="match status" value="1"/>
</dbReference>
<dbReference type="STRING" id="3821.A0A151RJZ1"/>
<dbReference type="GO" id="GO:0005524">
    <property type="term" value="F:ATP binding"/>
    <property type="evidence" value="ECO:0007669"/>
    <property type="project" value="UniProtKB-KW"/>
</dbReference>
<evidence type="ECO:0000259" key="6">
    <source>
        <dbReference type="Pfam" id="PF00931"/>
    </source>
</evidence>
<dbReference type="InterPro" id="IPR002182">
    <property type="entry name" value="NB-ARC"/>
</dbReference>
<dbReference type="Gene3D" id="3.80.10.10">
    <property type="entry name" value="Ribonuclease Inhibitor"/>
    <property type="match status" value="1"/>
</dbReference>
<dbReference type="GO" id="GO:0051707">
    <property type="term" value="P:response to other organism"/>
    <property type="evidence" value="ECO:0007669"/>
    <property type="project" value="UniProtKB-ARBA"/>
</dbReference>
<dbReference type="SUPFAM" id="SSF52540">
    <property type="entry name" value="P-loop containing nucleoside triphosphate hydrolases"/>
    <property type="match status" value="1"/>
</dbReference>
<dbReference type="InterPro" id="IPR056789">
    <property type="entry name" value="LRR_R13L1-DRL21"/>
</dbReference>
<gene>
    <name evidence="9" type="ORF">KK1_035795</name>
</gene>
<keyword evidence="5" id="KW-0067">ATP-binding</keyword>
<keyword evidence="1" id="KW-0433">Leucine-rich repeat</keyword>
<feature type="domain" description="Disease resistance N-terminal" evidence="7">
    <location>
        <begin position="3"/>
        <end position="88"/>
    </location>
</feature>
<evidence type="ECO:0000256" key="3">
    <source>
        <dbReference type="ARBA" id="ARBA00022741"/>
    </source>
</evidence>
<evidence type="ECO:0000259" key="8">
    <source>
        <dbReference type="Pfam" id="PF25019"/>
    </source>
</evidence>
<evidence type="ECO:0000313" key="9">
    <source>
        <dbReference type="EMBL" id="KYP42765.1"/>
    </source>
</evidence>
<keyword evidence="4" id="KW-0611">Plant defense</keyword>
<dbReference type="GO" id="GO:0006952">
    <property type="term" value="P:defense response"/>
    <property type="evidence" value="ECO:0007669"/>
    <property type="project" value="UniProtKB-KW"/>
</dbReference>
<evidence type="ECO:0000256" key="2">
    <source>
        <dbReference type="ARBA" id="ARBA00022737"/>
    </source>
</evidence>
<dbReference type="Gramene" id="C.cajan_32470.t">
    <property type="protein sequence ID" value="C.cajan_32470.t"/>
    <property type="gene ID" value="C.cajan_32470"/>
</dbReference>
<protein>
    <submittedName>
        <fullName evidence="9">Disease resistance RPP13-like protein 1</fullName>
    </submittedName>
</protein>
<evidence type="ECO:0000256" key="4">
    <source>
        <dbReference type="ARBA" id="ARBA00022821"/>
    </source>
</evidence>
<dbReference type="Pfam" id="PF00931">
    <property type="entry name" value="NB-ARC"/>
    <property type="match status" value="1"/>
</dbReference>
<feature type="domain" description="NB-ARC" evidence="6">
    <location>
        <begin position="158"/>
        <end position="215"/>
    </location>
</feature>
<name>A0A151RJZ1_CAJCA</name>
<dbReference type="Pfam" id="PF18052">
    <property type="entry name" value="Rx_N"/>
    <property type="match status" value="1"/>
</dbReference>
<dbReference type="InterPro" id="IPR001611">
    <property type="entry name" value="Leu-rich_rpt"/>
</dbReference>
<evidence type="ECO:0000256" key="5">
    <source>
        <dbReference type="ARBA" id="ARBA00022840"/>
    </source>
</evidence>
<dbReference type="Gene3D" id="3.40.50.300">
    <property type="entry name" value="P-loop containing nucleotide triphosphate hydrolases"/>
    <property type="match status" value="1"/>
</dbReference>
<evidence type="ECO:0000256" key="1">
    <source>
        <dbReference type="ARBA" id="ARBA00022614"/>
    </source>
</evidence>
<keyword evidence="2" id="KW-0677">Repeat</keyword>
<feature type="domain" description="R13L1/DRL21-like LRR repeat region" evidence="8">
    <location>
        <begin position="325"/>
        <end position="398"/>
    </location>
</feature>
<evidence type="ECO:0000313" key="10">
    <source>
        <dbReference type="Proteomes" id="UP000075243"/>
    </source>
</evidence>
<dbReference type="GO" id="GO:0043531">
    <property type="term" value="F:ADP binding"/>
    <property type="evidence" value="ECO:0007669"/>
    <property type="project" value="InterPro"/>
</dbReference>
<dbReference type="InterPro" id="IPR041118">
    <property type="entry name" value="Rx_N"/>
</dbReference>
<dbReference type="AlphaFoldDB" id="A0A151RJZ1"/>